<dbReference type="GO" id="GO:0046872">
    <property type="term" value="F:metal ion binding"/>
    <property type="evidence" value="ECO:0007669"/>
    <property type="project" value="UniProtKB-KW"/>
</dbReference>
<reference evidence="12" key="1">
    <citation type="submission" date="2018-05" db="EMBL/GenBank/DDBJ databases">
        <authorList>
            <person name="Lanie J.A."/>
            <person name="Ng W.-L."/>
            <person name="Kazmierczak K.M."/>
            <person name="Andrzejewski T.M."/>
            <person name="Davidsen T.M."/>
            <person name="Wayne K.J."/>
            <person name="Tettelin H."/>
            <person name="Glass J.I."/>
            <person name="Rusch D."/>
            <person name="Podicherti R."/>
            <person name="Tsui H.-C.T."/>
            <person name="Winkler M.E."/>
        </authorList>
    </citation>
    <scope>NUCLEOTIDE SEQUENCE</scope>
</reference>
<dbReference type="Gene3D" id="3.20.130.10">
    <property type="entry name" value="Fe-S hydro-lyase, tartrate dehydratase beta-type, catalytic domain"/>
    <property type="match status" value="1"/>
</dbReference>
<gene>
    <name evidence="12" type="ORF">METZ01_LOCUS7222</name>
</gene>
<evidence type="ECO:0000256" key="3">
    <source>
        <dbReference type="ARBA" id="ARBA00011738"/>
    </source>
</evidence>
<evidence type="ECO:0000313" key="12">
    <source>
        <dbReference type="EMBL" id="SUZ54368.1"/>
    </source>
</evidence>
<dbReference type="GO" id="GO:0006091">
    <property type="term" value="P:generation of precursor metabolites and energy"/>
    <property type="evidence" value="ECO:0007669"/>
    <property type="project" value="InterPro"/>
</dbReference>
<dbReference type="NCBIfam" id="TIGR00723">
    <property type="entry name" value="ttdB_fumA_fumB"/>
    <property type="match status" value="1"/>
</dbReference>
<organism evidence="12">
    <name type="scientific">marine metagenome</name>
    <dbReference type="NCBI Taxonomy" id="408172"/>
    <lineage>
        <taxon>unclassified sequences</taxon>
        <taxon>metagenomes</taxon>
        <taxon>ecological metagenomes</taxon>
    </lineage>
</organism>
<dbReference type="GO" id="GO:0051539">
    <property type="term" value="F:4 iron, 4 sulfur cluster binding"/>
    <property type="evidence" value="ECO:0007669"/>
    <property type="project" value="UniProtKB-KW"/>
</dbReference>
<dbReference type="AlphaFoldDB" id="A0A381NKK2"/>
<dbReference type="InterPro" id="IPR011167">
    <property type="entry name" value="Fe_dep_fumarate_hydratase"/>
</dbReference>
<evidence type="ECO:0000259" key="11">
    <source>
        <dbReference type="Pfam" id="PF05683"/>
    </source>
</evidence>
<sequence>MLSQLFESVLDLIVQTSTNLPPDVRAAMSHTVGSESSGSRSSQALDIISLNIDQASDCEGAICQDTGMPTFEIQTPVDVNQIVMRREIHRAVVEATEQGKLRPNSVDSITGKNSGDNLGPGTPIIHFNQWERDEIEIRLLLKGGGCENTNAQYALPTELTHLGRADRTLEGVRKCILHAVWQAQGRGCSPGAVGVCVGGDRTSGYSHAKAQLFRLLDDVNPDSRLADLERSVMATVNGLGVGTMGFGGDVSLIGCKIAALNRLPASFFVSVAYDCWAFRRLGVVLDKESGAIRRWLYRDPTMPVTRMTAVTDTGFKKTGQEVVLTAPIDEATIRKLRVGDVVLVSGRVYTGRDAVHTYLMEHKSPVDLQGGVLYHCGPVVVREDEGWRITAAGPTTSIREEPYQGEVLRRHGIRVVIGKGGMGAETLAALQETGAVYLNAIGGAGQFYARSIERVDGVSLLDFGTPEAMWHLQVHDFPAIVTMDAHGASLHRDVEKDSGERLATM</sequence>
<accession>A0A381NKK2</accession>
<evidence type="ECO:0000256" key="5">
    <source>
        <dbReference type="ARBA" id="ARBA00022485"/>
    </source>
</evidence>
<protein>
    <recommendedName>
        <fullName evidence="4">fumarate hydratase</fullName>
        <ecNumber evidence="4">4.2.1.2</ecNumber>
    </recommendedName>
</protein>
<feature type="domain" description="Fe-S hydro-lyase tartrate dehydratase beta-type catalytic" evidence="11">
    <location>
        <begin position="294"/>
        <end position="493"/>
    </location>
</feature>
<evidence type="ECO:0000259" key="10">
    <source>
        <dbReference type="Pfam" id="PF05681"/>
    </source>
</evidence>
<dbReference type="Pfam" id="PF05681">
    <property type="entry name" value="Fumerase"/>
    <property type="match status" value="1"/>
</dbReference>
<evidence type="ECO:0000256" key="6">
    <source>
        <dbReference type="ARBA" id="ARBA00022723"/>
    </source>
</evidence>
<evidence type="ECO:0000256" key="1">
    <source>
        <dbReference type="ARBA" id="ARBA00001966"/>
    </source>
</evidence>
<dbReference type="InterPro" id="IPR004646">
    <property type="entry name" value="Fe-S_hydro-lyase_TtdA-typ_cat"/>
</dbReference>
<dbReference type="InterPro" id="IPR004647">
    <property type="entry name" value="Fe-S_hydro-lyase_TtdB-typ_cat"/>
</dbReference>
<evidence type="ECO:0000256" key="7">
    <source>
        <dbReference type="ARBA" id="ARBA00023004"/>
    </source>
</evidence>
<comment type="subunit">
    <text evidence="3">Homodimer.</text>
</comment>
<evidence type="ECO:0000256" key="4">
    <source>
        <dbReference type="ARBA" id="ARBA00012921"/>
    </source>
</evidence>
<keyword evidence="6" id="KW-0479">Metal-binding</keyword>
<dbReference type="SUPFAM" id="SSF117457">
    <property type="entry name" value="FumA C-terminal domain-like"/>
    <property type="match status" value="1"/>
</dbReference>
<feature type="domain" description="Fe-S hydro-lyase tartrate dehydratase alpha-type catalytic" evidence="10">
    <location>
        <begin position="8"/>
        <end position="282"/>
    </location>
</feature>
<evidence type="ECO:0000256" key="2">
    <source>
        <dbReference type="ARBA" id="ARBA00008876"/>
    </source>
</evidence>
<dbReference type="Pfam" id="PF05683">
    <property type="entry name" value="Fumerase_C"/>
    <property type="match status" value="1"/>
</dbReference>
<comment type="cofactor">
    <cofactor evidence="1">
        <name>[4Fe-4S] cluster</name>
        <dbReference type="ChEBI" id="CHEBI:49883"/>
    </cofactor>
</comment>
<dbReference type="InterPro" id="IPR036660">
    <property type="entry name" value="Fe-S_hydroAse_TtdB_cat_sf"/>
</dbReference>
<dbReference type="GO" id="GO:0004333">
    <property type="term" value="F:fumarate hydratase activity"/>
    <property type="evidence" value="ECO:0007669"/>
    <property type="project" value="UniProtKB-EC"/>
</dbReference>
<keyword evidence="5" id="KW-0004">4Fe-4S</keyword>
<proteinExistence type="inferred from homology"/>
<dbReference type="EMBL" id="UINC01000384">
    <property type="protein sequence ID" value="SUZ54368.1"/>
    <property type="molecule type" value="Genomic_DNA"/>
</dbReference>
<evidence type="ECO:0000256" key="9">
    <source>
        <dbReference type="ARBA" id="ARBA00023239"/>
    </source>
</evidence>
<evidence type="ECO:0000256" key="8">
    <source>
        <dbReference type="ARBA" id="ARBA00023014"/>
    </source>
</evidence>
<dbReference type="NCBIfam" id="TIGR00722">
    <property type="entry name" value="ttdA_fumA_fumB"/>
    <property type="match status" value="1"/>
</dbReference>
<dbReference type="PANTHER" id="PTHR43351:SF2">
    <property type="entry name" value="L(+)-TARTRATE DEHYDRATASE SUBUNIT BETA-RELATED"/>
    <property type="match status" value="1"/>
</dbReference>
<name>A0A381NKK2_9ZZZZ</name>
<keyword evidence="9" id="KW-0456">Lyase</keyword>
<dbReference type="PANTHER" id="PTHR43351">
    <property type="entry name" value="L(+)-TARTRATE DEHYDRATASE SUBUNIT BETA"/>
    <property type="match status" value="1"/>
</dbReference>
<comment type="similarity">
    <text evidence="2">Belongs to the class-I fumarase family.</text>
</comment>
<dbReference type="PIRSF" id="PIRSF001394">
    <property type="entry name" value="Fe_dep_fumar_hy"/>
    <property type="match status" value="1"/>
</dbReference>
<keyword evidence="8" id="KW-0411">Iron-sulfur</keyword>
<dbReference type="EC" id="4.2.1.2" evidence="4"/>
<keyword evidence="7" id="KW-0408">Iron</keyword>